<keyword evidence="2" id="KW-0456">Lyase</keyword>
<keyword evidence="1" id="KW-0479">Metal-binding</keyword>
<evidence type="ECO:0000313" key="5">
    <source>
        <dbReference type="Proteomes" id="UP000778578"/>
    </source>
</evidence>
<dbReference type="InterPro" id="IPR050197">
    <property type="entry name" value="Aldolase_class_II_sugar_metab"/>
</dbReference>
<dbReference type="Proteomes" id="UP000778578">
    <property type="component" value="Unassembled WGS sequence"/>
</dbReference>
<dbReference type="EMBL" id="JAINZZ010000030">
    <property type="protein sequence ID" value="MBY8880346.1"/>
    <property type="molecule type" value="Genomic_DNA"/>
</dbReference>
<keyword evidence="5" id="KW-1185">Reference proteome</keyword>
<evidence type="ECO:0000313" key="4">
    <source>
        <dbReference type="EMBL" id="MBY8880346.1"/>
    </source>
</evidence>
<evidence type="ECO:0000256" key="1">
    <source>
        <dbReference type="ARBA" id="ARBA00022723"/>
    </source>
</evidence>
<dbReference type="PANTHER" id="PTHR22789">
    <property type="entry name" value="FUCULOSE PHOSPHATE ALDOLASE"/>
    <property type="match status" value="1"/>
</dbReference>
<dbReference type="InterPro" id="IPR036409">
    <property type="entry name" value="Aldolase_II/adducin_N_sf"/>
</dbReference>
<accession>A0ABS7QB26</accession>
<comment type="caution">
    <text evidence="4">The sequence shown here is derived from an EMBL/GenBank/DDBJ whole genome shotgun (WGS) entry which is preliminary data.</text>
</comment>
<dbReference type="SMART" id="SM01007">
    <property type="entry name" value="Aldolase_II"/>
    <property type="match status" value="1"/>
</dbReference>
<gene>
    <name evidence="4" type="ORF">K7862_22300</name>
</gene>
<evidence type="ECO:0000256" key="2">
    <source>
        <dbReference type="ARBA" id="ARBA00023239"/>
    </source>
</evidence>
<feature type="domain" description="Class II aldolase/adducin N-terminal" evidence="3">
    <location>
        <begin position="10"/>
        <end position="185"/>
    </location>
</feature>
<dbReference type="Pfam" id="PF00596">
    <property type="entry name" value="Aldolase_II"/>
    <property type="match status" value="1"/>
</dbReference>
<dbReference type="RefSeq" id="WP_222965278.1">
    <property type="nucleotide sequence ID" value="NZ_JAINZZ010000030.1"/>
</dbReference>
<dbReference type="Gene3D" id="3.40.225.10">
    <property type="entry name" value="Class II aldolase/adducin N-terminal domain"/>
    <property type="match status" value="1"/>
</dbReference>
<dbReference type="PANTHER" id="PTHR22789:SF0">
    <property type="entry name" value="3-OXO-TETRONATE 4-PHOSPHATE DECARBOXYLASE-RELATED"/>
    <property type="match status" value="1"/>
</dbReference>
<dbReference type="InterPro" id="IPR001303">
    <property type="entry name" value="Aldolase_II/adducin_N"/>
</dbReference>
<protein>
    <submittedName>
        <fullName evidence="4">Class II aldolase/adducin family protein</fullName>
    </submittedName>
</protein>
<name>A0ABS7QB26_9ACTN</name>
<reference evidence="4 5" key="1">
    <citation type="submission" date="2021-08" db="EMBL/GenBank/DDBJ databases">
        <title>WGS of actinomycetes from Thailand.</title>
        <authorList>
            <person name="Thawai C."/>
        </authorList>
    </citation>
    <scope>NUCLEOTIDE SEQUENCE [LARGE SCALE GENOMIC DNA]</scope>
    <source>
        <strain evidence="4 5">PLK6-54</strain>
    </source>
</reference>
<organism evidence="4 5">
    <name type="scientific">Actinacidiphila acidipaludis</name>
    <dbReference type="NCBI Taxonomy" id="2873382"/>
    <lineage>
        <taxon>Bacteria</taxon>
        <taxon>Bacillati</taxon>
        <taxon>Actinomycetota</taxon>
        <taxon>Actinomycetes</taxon>
        <taxon>Kitasatosporales</taxon>
        <taxon>Streptomycetaceae</taxon>
        <taxon>Actinacidiphila</taxon>
    </lineage>
</organism>
<dbReference type="SUPFAM" id="SSF53639">
    <property type="entry name" value="AraD/HMP-PK domain-like"/>
    <property type="match status" value="1"/>
</dbReference>
<proteinExistence type="predicted"/>
<sequence length="221" mass="23847">MRDTVEEAWSDVVETARRSVADGLVVGRSGNVSARVGDLVLVTPTGVPYDRLGPDDAVAVDLADGRQVRGALRPTSELQMHLAVYRATPARAIVHTHAPHATAVSTLVTELPLIHYMAAALGGQVLVAGYELYGSDALADEVLGALREDRTGCLMRNHGTLTYGDTLDEAYDRTAQLEWMCRVWLLARSAKDAGMPRTLTGRQLDRVTEKLKGYGQQAPPA</sequence>
<evidence type="ECO:0000259" key="3">
    <source>
        <dbReference type="SMART" id="SM01007"/>
    </source>
</evidence>